<feature type="transmembrane region" description="Helical" evidence="1">
    <location>
        <begin position="53"/>
        <end position="74"/>
    </location>
</feature>
<keyword evidence="1" id="KW-0472">Membrane</keyword>
<keyword evidence="3" id="KW-1185">Reference proteome</keyword>
<dbReference type="Proteomes" id="UP000193925">
    <property type="component" value="Chromosome AFERRI"/>
</dbReference>
<sequence>MEQTIKAERPKEFWAAISSLHRQQPVTALMVWVYAMLISGVVLLAFFSPGWQYWFAAYTFIIGGFFFLFLTSILQARAAPTG</sequence>
<protein>
    <submittedName>
        <fullName evidence="2">Uncharacterized protein</fullName>
    </submittedName>
</protein>
<dbReference type="EMBL" id="LT841305">
    <property type="protein sequence ID" value="SMH64506.1"/>
    <property type="molecule type" value="Genomic_DNA"/>
</dbReference>
<evidence type="ECO:0000313" key="3">
    <source>
        <dbReference type="Proteomes" id="UP000193925"/>
    </source>
</evidence>
<reference evidence="2 3" key="1">
    <citation type="submission" date="2017-03" db="EMBL/GenBank/DDBJ databases">
        <authorList>
            <person name="Regsiter A."/>
            <person name="William W."/>
        </authorList>
    </citation>
    <scope>NUCLEOTIDE SEQUENCE [LARGE SCALE GENOMIC DNA]</scope>
    <source>
        <strain evidence="2">PRJEB5721</strain>
    </source>
</reference>
<organism evidence="2 3">
    <name type="scientific">Acidithiobacillus ferrivorans</name>
    <dbReference type="NCBI Taxonomy" id="160808"/>
    <lineage>
        <taxon>Bacteria</taxon>
        <taxon>Pseudomonadati</taxon>
        <taxon>Pseudomonadota</taxon>
        <taxon>Acidithiobacillia</taxon>
        <taxon>Acidithiobacillales</taxon>
        <taxon>Acidithiobacillaceae</taxon>
        <taxon>Acidithiobacillus</taxon>
    </lineage>
</organism>
<keyword evidence="1" id="KW-0812">Transmembrane</keyword>
<evidence type="ECO:0000256" key="1">
    <source>
        <dbReference type="SAM" id="Phobius"/>
    </source>
</evidence>
<keyword evidence="1" id="KW-1133">Transmembrane helix</keyword>
<proteinExistence type="predicted"/>
<name>A0ABY1MLJ1_9PROT</name>
<evidence type="ECO:0000313" key="2">
    <source>
        <dbReference type="EMBL" id="SMH64506.1"/>
    </source>
</evidence>
<gene>
    <name evidence="2" type="ORF">AFERRI_10539</name>
</gene>
<dbReference type="RefSeq" id="WP_051984804.1">
    <property type="nucleotide sequence ID" value="NZ_CCCS020000035.1"/>
</dbReference>
<feature type="transmembrane region" description="Helical" evidence="1">
    <location>
        <begin position="26"/>
        <end position="47"/>
    </location>
</feature>
<accession>A0ABY1MLJ1</accession>